<feature type="compositionally biased region" description="Polar residues" evidence="2">
    <location>
        <begin position="808"/>
        <end position="818"/>
    </location>
</feature>
<feature type="compositionally biased region" description="Low complexity" evidence="2">
    <location>
        <begin position="30"/>
        <end position="48"/>
    </location>
</feature>
<feature type="compositionally biased region" description="Low complexity" evidence="2">
    <location>
        <begin position="399"/>
        <end position="413"/>
    </location>
</feature>
<dbReference type="InterPro" id="IPR039041">
    <property type="entry name" value="Nav/unc-53"/>
</dbReference>
<evidence type="ECO:0000313" key="3">
    <source>
        <dbReference type="EMBL" id="KAG8042599.1"/>
    </source>
</evidence>
<dbReference type="PANTHER" id="PTHR12784:SF28">
    <property type="entry name" value="PROTEIN SICKIE"/>
    <property type="match status" value="1"/>
</dbReference>
<keyword evidence="1" id="KW-0175">Coiled coil</keyword>
<protein>
    <recommendedName>
        <fullName evidence="5">Protein sickie</fullName>
    </recommendedName>
</protein>
<feature type="compositionally biased region" description="Polar residues" evidence="2">
    <location>
        <begin position="1072"/>
        <end position="1093"/>
    </location>
</feature>
<feature type="compositionally biased region" description="Polar residues" evidence="2">
    <location>
        <begin position="414"/>
        <end position="443"/>
    </location>
</feature>
<feature type="region of interest" description="Disordered" evidence="2">
    <location>
        <begin position="392"/>
        <end position="539"/>
    </location>
</feature>
<feature type="compositionally biased region" description="Low complexity" evidence="2">
    <location>
        <begin position="62"/>
        <end position="73"/>
    </location>
</feature>
<feature type="compositionally biased region" description="Low complexity" evidence="2">
    <location>
        <begin position="122"/>
        <end position="138"/>
    </location>
</feature>
<evidence type="ECO:0000256" key="2">
    <source>
        <dbReference type="SAM" id="MobiDB-lite"/>
    </source>
</evidence>
<feature type="compositionally biased region" description="Low complexity" evidence="2">
    <location>
        <begin position="500"/>
        <end position="519"/>
    </location>
</feature>
<dbReference type="OrthoDB" id="2161974at2759"/>
<evidence type="ECO:0000313" key="4">
    <source>
        <dbReference type="Proteomes" id="UP000729913"/>
    </source>
</evidence>
<keyword evidence="4" id="KW-1185">Reference proteome</keyword>
<organism evidence="3 4">
    <name type="scientific">Cotesia typhae</name>
    <dbReference type="NCBI Taxonomy" id="2053667"/>
    <lineage>
        <taxon>Eukaryota</taxon>
        <taxon>Metazoa</taxon>
        <taxon>Ecdysozoa</taxon>
        <taxon>Arthropoda</taxon>
        <taxon>Hexapoda</taxon>
        <taxon>Insecta</taxon>
        <taxon>Pterygota</taxon>
        <taxon>Neoptera</taxon>
        <taxon>Endopterygota</taxon>
        <taxon>Hymenoptera</taxon>
        <taxon>Apocrita</taxon>
        <taxon>Ichneumonoidea</taxon>
        <taxon>Braconidae</taxon>
        <taxon>Microgastrinae</taxon>
        <taxon>Cotesia</taxon>
    </lineage>
</organism>
<feature type="compositionally biased region" description="Low complexity" evidence="2">
    <location>
        <begin position="167"/>
        <end position="181"/>
    </location>
</feature>
<feature type="compositionally biased region" description="Basic and acidic residues" evidence="2">
    <location>
        <begin position="472"/>
        <end position="482"/>
    </location>
</feature>
<name>A0A8J5RBJ8_9HYME</name>
<feature type="compositionally biased region" description="Polar residues" evidence="2">
    <location>
        <begin position="145"/>
        <end position="156"/>
    </location>
</feature>
<feature type="region of interest" description="Disordered" evidence="2">
    <location>
        <begin position="1"/>
        <end position="208"/>
    </location>
</feature>
<dbReference type="PANTHER" id="PTHR12784">
    <property type="entry name" value="STEERIN"/>
    <property type="match status" value="1"/>
</dbReference>
<feature type="compositionally biased region" description="Low complexity" evidence="2">
    <location>
        <begin position="782"/>
        <end position="791"/>
    </location>
</feature>
<feature type="region of interest" description="Disordered" evidence="2">
    <location>
        <begin position="1002"/>
        <end position="1043"/>
    </location>
</feature>
<proteinExistence type="predicted"/>
<evidence type="ECO:0000256" key="1">
    <source>
        <dbReference type="SAM" id="Coils"/>
    </source>
</evidence>
<feature type="region of interest" description="Disordered" evidence="2">
    <location>
        <begin position="1069"/>
        <end position="1098"/>
    </location>
</feature>
<accession>A0A8J5RBJ8</accession>
<dbReference type="GO" id="GO:0022008">
    <property type="term" value="P:neurogenesis"/>
    <property type="evidence" value="ECO:0007669"/>
    <property type="project" value="InterPro"/>
</dbReference>
<reference evidence="3" key="2">
    <citation type="submission" date="2021-04" db="EMBL/GenBank/DDBJ databases">
        <title>Genome-wide patterns of bracovirus chromosomal integration into multiple host tissues during parasitism.</title>
        <authorList>
            <person name="Chebbi M.A.C."/>
        </authorList>
    </citation>
    <scope>NUCLEOTIDE SEQUENCE</scope>
    <source>
        <tissue evidence="3">Whole body</tissue>
    </source>
</reference>
<dbReference type="Proteomes" id="UP000729913">
    <property type="component" value="Unassembled WGS sequence"/>
</dbReference>
<feature type="compositionally biased region" description="Basic and acidic residues" evidence="2">
    <location>
        <begin position="102"/>
        <end position="120"/>
    </location>
</feature>
<feature type="compositionally biased region" description="Basic residues" evidence="2">
    <location>
        <begin position="750"/>
        <end position="767"/>
    </location>
</feature>
<feature type="region of interest" description="Disordered" evidence="2">
    <location>
        <begin position="744"/>
        <end position="836"/>
    </location>
</feature>
<comment type="caution">
    <text evidence="3">The sequence shown here is derived from an EMBL/GenBank/DDBJ whole genome shotgun (WGS) entry which is preliminary data.</text>
</comment>
<feature type="coiled-coil region" evidence="1">
    <location>
        <begin position="1120"/>
        <end position="1147"/>
    </location>
</feature>
<feature type="compositionally biased region" description="Pro residues" evidence="2">
    <location>
        <begin position="84"/>
        <end position="95"/>
    </location>
</feature>
<feature type="non-terminal residue" evidence="3">
    <location>
        <position position="1"/>
    </location>
</feature>
<sequence length="1151" mass="122826">MFCVKFGHANPEECDDIQGGLKHGNGGIASASSSRSTSPSQQPPQGLSFIPQPRTQNTNRQPTATTPSPRASTVGRPSVLRAPQPSPYASPPPAPTQNKNSVLDKFKLFNNKDKSQEKGKASSGVSKRTSSSSGFSSARSEHSDSSTSLCDQSRNLVESPKTKTLKSKLQSKQSAKQSSPKSGRKDQTTKAQSKIVRKGSDKLSYPPLEDAKSAIKIANIHTSIGNSNSNAKIPLEKEKRPNNLEPLKQQIVPQKFNSALIPPGHQNQNQNQNQNQKTIQEIGGKISSKVDQKAIQRPKMELPSKINSPPMKVPVNGLNKDSGKGFPTCNGVIGTSPVRDSELEKTMSMNYANSNFSEEKCLDKNFDGNTNNMDGNKQTEVDNLDTCVIDNHKGEENYGNESSGNVNGISNINKTSAENNSQKISPFPNSGNGQTAPGLSPGSSIPKPMALVKGTTKPPKEPVPAIPTTMKMKPDSVLRKLDPNTVAMVSPMPSISDLMSESSHSNSNSTGQSNSSDSSVIYRPSSESGSDIKTIPNRKIDTNFEQMEKVSKPVLSDSCGGNVVDDDTEMTVKPMQPLLRGYTPGARCLQTLPSRTTGRQYTILHSSSHHHVAQDYSDIDIASGYLSDGEVLRGAVNIANRTVSDLCDGYMSEGGASLYSRRINPSYGHDHDRYVSGSRRELSGVKELVSTRRVQKSRHPTSNITRDGSSIGCDGVGVGVGLLGGCSGGSDALAELTIEDLAAIPSGNHGSHHSGHPSHHKDKHRKQAMAEYTNGEKPQKVSSGTSTSSSSKVRGVPQSFGYVKRHSAGTSPSPNGVQNGKDATRTAQVSAVPRTKVKVSGGTQTCTTELQANSAANQSHHYKSYSLTGPSASQLSQSVRDRLMLGSQSLPKPGSPEFTALFASAHHRDRGGNAGPATAGFSPRVLKPSDGSLSDTCSNYAAPDIQSYYAPNSPYATSWMRHSNTYTPSGRSQGMGLCEADSVESLGSHRTSLSHARLLMHQRDSSGSPAPPRLNRSNSIRSTKSEKMYPSMLTRGSGASSSVGEEVGIGIGVGGEPYYSVPVGSAGCAGQHWSQPTSPTPTHASRQPPNLYQNVHKDDDIHGSSVSLVSTASSLYSSAEEKQAHELRKLRRELLDAQEKVHSLTSQLSTN</sequence>
<reference evidence="3" key="1">
    <citation type="submission" date="2020-03" db="EMBL/GenBank/DDBJ databases">
        <authorList>
            <person name="Chebbi M.A."/>
            <person name="Drezen J.M."/>
        </authorList>
    </citation>
    <scope>NUCLEOTIDE SEQUENCE</scope>
    <source>
        <tissue evidence="3">Whole body</tissue>
    </source>
</reference>
<gene>
    <name evidence="3" type="ORF">G9C98_005233</name>
</gene>
<dbReference type="EMBL" id="JAAOIC020000002">
    <property type="protein sequence ID" value="KAG8042599.1"/>
    <property type="molecule type" value="Genomic_DNA"/>
</dbReference>
<dbReference type="AlphaFoldDB" id="A0A8J5RBJ8"/>
<evidence type="ECO:0008006" key="5">
    <source>
        <dbReference type="Google" id="ProtNLM"/>
    </source>
</evidence>